<feature type="region of interest" description="Disordered" evidence="5">
    <location>
        <begin position="1"/>
        <end position="21"/>
    </location>
</feature>
<reference evidence="7 8" key="1">
    <citation type="submission" date="2018-12" db="EMBL/GenBank/DDBJ databases">
        <title>The genome sequences of Variovorax guangxiensis DSM 27352.</title>
        <authorList>
            <person name="Gao J."/>
            <person name="Sun J."/>
        </authorList>
    </citation>
    <scope>NUCLEOTIDE SEQUENCE [LARGE SCALE GENOMIC DNA]</scope>
    <source>
        <strain evidence="7 8">DSM 27352</strain>
    </source>
</reference>
<dbReference type="OrthoDB" id="5293556at2"/>
<proteinExistence type="predicted"/>
<evidence type="ECO:0000256" key="3">
    <source>
        <dbReference type="ARBA" id="ARBA00023163"/>
    </source>
</evidence>
<dbReference type="Pfam" id="PF00440">
    <property type="entry name" value="TetR_N"/>
    <property type="match status" value="1"/>
</dbReference>
<feature type="DNA-binding region" description="H-T-H motif" evidence="4">
    <location>
        <begin position="85"/>
        <end position="104"/>
    </location>
</feature>
<accession>A0A433MCM5</accession>
<name>A0A433MCM5_9BURK</name>
<evidence type="ECO:0000313" key="8">
    <source>
        <dbReference type="Proteomes" id="UP000281118"/>
    </source>
</evidence>
<gene>
    <name evidence="7" type="ORF">EJP67_01000</name>
</gene>
<dbReference type="EMBL" id="RXFT01000001">
    <property type="protein sequence ID" value="RUR65628.1"/>
    <property type="molecule type" value="Genomic_DNA"/>
</dbReference>
<sequence>MGHRPGDHAEGGDEEEKAHDGRRVFTVETLCGRIVSTVNIRALPMSTNSSSSSSSSSSYHHGDLKAGLLAYAREQMERDNLDGLSMREMAKAVGVSHTAAYRHFQDKRALMEAVALQGFEEMQAACQSAIDAAPAGARSRLKACGSAYVGFGLRSPRLLAHMFGAVAQSRSNEGLVQAGARLFDQLLQLVGDGQADGTFREGDARQLSHTCWAMVHGLSALLGVGVMRTPDAQIDTLMLSAGQALDVLLDGIAANTASC</sequence>
<evidence type="ECO:0000256" key="2">
    <source>
        <dbReference type="ARBA" id="ARBA00023125"/>
    </source>
</evidence>
<dbReference type="Proteomes" id="UP000281118">
    <property type="component" value="Unassembled WGS sequence"/>
</dbReference>
<protein>
    <submittedName>
        <fullName evidence="7">TetR family transcriptional regulator</fullName>
    </submittedName>
</protein>
<comment type="caution">
    <text evidence="7">The sequence shown here is derived from an EMBL/GenBank/DDBJ whole genome shotgun (WGS) entry which is preliminary data.</text>
</comment>
<dbReference type="GO" id="GO:0003700">
    <property type="term" value="F:DNA-binding transcription factor activity"/>
    <property type="evidence" value="ECO:0007669"/>
    <property type="project" value="TreeGrafter"/>
</dbReference>
<dbReference type="SUPFAM" id="SSF48498">
    <property type="entry name" value="Tetracyclin repressor-like, C-terminal domain"/>
    <property type="match status" value="1"/>
</dbReference>
<dbReference type="SUPFAM" id="SSF46689">
    <property type="entry name" value="Homeodomain-like"/>
    <property type="match status" value="1"/>
</dbReference>
<evidence type="ECO:0000259" key="6">
    <source>
        <dbReference type="PROSITE" id="PS50977"/>
    </source>
</evidence>
<dbReference type="InterPro" id="IPR050109">
    <property type="entry name" value="HTH-type_TetR-like_transc_reg"/>
</dbReference>
<dbReference type="GO" id="GO:0000976">
    <property type="term" value="F:transcription cis-regulatory region binding"/>
    <property type="evidence" value="ECO:0007669"/>
    <property type="project" value="TreeGrafter"/>
</dbReference>
<dbReference type="Gene3D" id="1.10.357.10">
    <property type="entry name" value="Tetracycline Repressor, domain 2"/>
    <property type="match status" value="1"/>
</dbReference>
<dbReference type="InterPro" id="IPR036271">
    <property type="entry name" value="Tet_transcr_reg_TetR-rel_C_sf"/>
</dbReference>
<dbReference type="AlphaFoldDB" id="A0A433MCM5"/>
<evidence type="ECO:0000313" key="7">
    <source>
        <dbReference type="EMBL" id="RUR65628.1"/>
    </source>
</evidence>
<dbReference type="InterPro" id="IPR009057">
    <property type="entry name" value="Homeodomain-like_sf"/>
</dbReference>
<dbReference type="InterPro" id="IPR001647">
    <property type="entry name" value="HTH_TetR"/>
</dbReference>
<feature type="domain" description="HTH tetR-type" evidence="6">
    <location>
        <begin position="62"/>
        <end position="122"/>
    </location>
</feature>
<dbReference type="PANTHER" id="PTHR30055">
    <property type="entry name" value="HTH-TYPE TRANSCRIPTIONAL REGULATOR RUTR"/>
    <property type="match status" value="1"/>
</dbReference>
<dbReference type="PANTHER" id="PTHR30055:SF234">
    <property type="entry name" value="HTH-TYPE TRANSCRIPTIONAL REGULATOR BETI"/>
    <property type="match status" value="1"/>
</dbReference>
<evidence type="ECO:0000256" key="5">
    <source>
        <dbReference type="SAM" id="MobiDB-lite"/>
    </source>
</evidence>
<evidence type="ECO:0000256" key="4">
    <source>
        <dbReference type="PROSITE-ProRule" id="PRU00335"/>
    </source>
</evidence>
<organism evidence="7 8">
    <name type="scientific">Variovorax guangxiensis</name>
    <dbReference type="NCBI Taxonomy" id="1775474"/>
    <lineage>
        <taxon>Bacteria</taxon>
        <taxon>Pseudomonadati</taxon>
        <taxon>Pseudomonadota</taxon>
        <taxon>Betaproteobacteria</taxon>
        <taxon>Burkholderiales</taxon>
        <taxon>Comamonadaceae</taxon>
        <taxon>Variovorax</taxon>
    </lineage>
</organism>
<evidence type="ECO:0000256" key="1">
    <source>
        <dbReference type="ARBA" id="ARBA00023015"/>
    </source>
</evidence>
<keyword evidence="1" id="KW-0805">Transcription regulation</keyword>
<dbReference type="PROSITE" id="PS50977">
    <property type="entry name" value="HTH_TETR_2"/>
    <property type="match status" value="1"/>
</dbReference>
<keyword evidence="2 4" id="KW-0238">DNA-binding</keyword>
<dbReference type="InterPro" id="IPR025996">
    <property type="entry name" value="MT1864/Rv1816-like_C"/>
</dbReference>
<dbReference type="Pfam" id="PF13305">
    <property type="entry name" value="TetR_C_33"/>
    <property type="match status" value="1"/>
</dbReference>
<keyword evidence="3" id="KW-0804">Transcription</keyword>